<dbReference type="PROSITE" id="PS51379">
    <property type="entry name" value="4FE4S_FER_2"/>
    <property type="match status" value="2"/>
</dbReference>
<dbReference type="GO" id="GO:0046872">
    <property type="term" value="F:metal ion binding"/>
    <property type="evidence" value="ECO:0007669"/>
    <property type="project" value="UniProtKB-KW"/>
</dbReference>
<accession>A0A5C4S396</accession>
<dbReference type="InterPro" id="IPR023753">
    <property type="entry name" value="FAD/NAD-binding_dom"/>
</dbReference>
<dbReference type="Gene3D" id="3.30.70.20">
    <property type="match status" value="1"/>
</dbReference>
<evidence type="ECO:0000313" key="6">
    <source>
        <dbReference type="Proteomes" id="UP000309544"/>
    </source>
</evidence>
<dbReference type="PANTHER" id="PTHR43100">
    <property type="entry name" value="GLUTAMATE SYNTHASE [NADPH] SMALL CHAIN"/>
    <property type="match status" value="1"/>
</dbReference>
<evidence type="ECO:0000256" key="1">
    <source>
        <dbReference type="ARBA" id="ARBA00022723"/>
    </source>
</evidence>
<dbReference type="InterPro" id="IPR036188">
    <property type="entry name" value="FAD/NAD-bd_sf"/>
</dbReference>
<proteinExistence type="predicted"/>
<dbReference type="InterPro" id="IPR051394">
    <property type="entry name" value="Glutamate_Synthase"/>
</dbReference>
<dbReference type="NCBIfam" id="NF009410">
    <property type="entry name" value="PRK12771.1"/>
    <property type="match status" value="1"/>
</dbReference>
<dbReference type="SUPFAM" id="SSF46548">
    <property type="entry name" value="alpha-helical ferredoxin"/>
    <property type="match status" value="2"/>
</dbReference>
<keyword evidence="6" id="KW-1185">Reference proteome</keyword>
<dbReference type="InterPro" id="IPR017900">
    <property type="entry name" value="4Fe4S_Fe_S_CS"/>
</dbReference>
<keyword evidence="2" id="KW-0408">Iron</keyword>
<dbReference type="PRINTS" id="PR00419">
    <property type="entry name" value="ADXRDTASE"/>
</dbReference>
<dbReference type="Pfam" id="PF07992">
    <property type="entry name" value="Pyr_redox_2"/>
    <property type="match status" value="1"/>
</dbReference>
<gene>
    <name evidence="5" type="ORF">FGF68_00115</name>
</gene>
<dbReference type="InterPro" id="IPR009051">
    <property type="entry name" value="Helical_ferredxn"/>
</dbReference>
<dbReference type="InterPro" id="IPR017896">
    <property type="entry name" value="4Fe4S_Fe-S-bd"/>
</dbReference>
<dbReference type="AlphaFoldDB" id="A0A5C4S396"/>
<evidence type="ECO:0000259" key="4">
    <source>
        <dbReference type="PROSITE" id="PS51379"/>
    </source>
</evidence>
<dbReference type="Gene3D" id="3.50.50.60">
    <property type="entry name" value="FAD/NAD(P)-binding domain"/>
    <property type="match status" value="2"/>
</dbReference>
<evidence type="ECO:0000256" key="3">
    <source>
        <dbReference type="ARBA" id="ARBA00023014"/>
    </source>
</evidence>
<feature type="domain" description="4Fe-4S ferredoxin-type" evidence="4">
    <location>
        <begin position="546"/>
        <end position="575"/>
    </location>
</feature>
<dbReference type="EMBL" id="VDCI01000001">
    <property type="protein sequence ID" value="TNJ37627.1"/>
    <property type="molecule type" value="Genomic_DNA"/>
</dbReference>
<keyword evidence="3" id="KW-0411">Iron-sulfur</keyword>
<dbReference type="PANTHER" id="PTHR43100:SF1">
    <property type="entry name" value="GLUTAMATE SYNTHASE [NADPH] SMALL CHAIN"/>
    <property type="match status" value="1"/>
</dbReference>
<dbReference type="SUPFAM" id="SSF51971">
    <property type="entry name" value="Nucleotide-binding domain"/>
    <property type="match status" value="1"/>
</dbReference>
<protein>
    <submittedName>
        <fullName evidence="5">FAD-dependent oxidoreductase</fullName>
    </submittedName>
</protein>
<name>A0A5C4S396_PROVB</name>
<dbReference type="PROSITE" id="PS00198">
    <property type="entry name" value="4FE4S_FER_1"/>
    <property type="match status" value="1"/>
</dbReference>
<dbReference type="Pfam" id="PF12838">
    <property type="entry name" value="Fer4_7"/>
    <property type="match status" value="1"/>
</dbReference>
<dbReference type="Gene3D" id="1.10.1060.10">
    <property type="entry name" value="Alpha-helical ferredoxin"/>
    <property type="match status" value="1"/>
</dbReference>
<dbReference type="GO" id="GO:0051536">
    <property type="term" value="F:iron-sulfur cluster binding"/>
    <property type="evidence" value="ECO:0007669"/>
    <property type="project" value="UniProtKB-KW"/>
</dbReference>
<dbReference type="InterPro" id="IPR028261">
    <property type="entry name" value="DPD_II"/>
</dbReference>
<dbReference type="Proteomes" id="UP000309544">
    <property type="component" value="Unassembled WGS sequence"/>
</dbReference>
<dbReference type="RefSeq" id="WP_068865932.1">
    <property type="nucleotide sequence ID" value="NZ_VDCI01000001.1"/>
</dbReference>
<dbReference type="Pfam" id="PF14691">
    <property type="entry name" value="Fer4_20"/>
    <property type="match status" value="1"/>
</dbReference>
<evidence type="ECO:0000313" key="5">
    <source>
        <dbReference type="EMBL" id="TNJ37627.1"/>
    </source>
</evidence>
<evidence type="ECO:0000256" key="2">
    <source>
        <dbReference type="ARBA" id="ARBA00023004"/>
    </source>
</evidence>
<keyword evidence="1" id="KW-0479">Metal-binding</keyword>
<organism evidence="5 6">
    <name type="scientific">Prosthecochloris vibrioformis</name>
    <name type="common">Chlorobium vibrioforme</name>
    <dbReference type="NCBI Taxonomy" id="1098"/>
    <lineage>
        <taxon>Bacteria</taxon>
        <taxon>Pseudomonadati</taxon>
        <taxon>Chlorobiota</taxon>
        <taxon>Chlorobiia</taxon>
        <taxon>Chlorobiales</taxon>
        <taxon>Chlorobiaceae</taxon>
        <taxon>Prosthecochloris</taxon>
    </lineage>
</organism>
<feature type="domain" description="4Fe-4S ferredoxin-type" evidence="4">
    <location>
        <begin position="512"/>
        <end position="542"/>
    </location>
</feature>
<sequence>MKVESNQILDFATGYVFPEFDELTGEDRIVAFGDHSHKCPVYVRQTPPCTAECPAGEDIRGINRFLNGVNPSEDPMKSAWETAVDTNPFPAVMGRICPHPCQGKCNRGGHDESVAINAVEHAIGNYGIEKGLKLPPAGPDTGKRVAVIGGGPAGLSAAYQLRRKGHAVTLFDANEKLGGMVLYGIMGYRVDRNVLEAEIQRILDLGVETRMGVRVGRDISLEQLEEEYDAVFIGVGAQNGRTLPVSGADGVDGVTNAIDFLRNYELLGDDIPVGKRVVVIGDGNVAMDVARLALRLGSQAAVVSGVPREEMACFDNEFEDAEREGARMYYQAGVREVMSGAEGVQGIRCSAMVRKQKGEEGWNSQVPFLRYRNGDEQFEIEADMVVAAIGQGPDMQGFESIMNGSSWLKVDRSFRIPGREKLFGGGDALKVDLITTAVGHGRKAAMSIDAFLKGEPMPEKAYQEITKVEKQDVLYFLHTPQAKRKQVVPSVVKGNHDELLQPLSDEQVKEESERCMSCGLCFDCKQCVSFCPQEAITRFRNNPEGEKVSTEYEKCVGCHICSLVCPSGYIQMGMGEGL</sequence>
<dbReference type="GO" id="GO:0016491">
    <property type="term" value="F:oxidoreductase activity"/>
    <property type="evidence" value="ECO:0007669"/>
    <property type="project" value="InterPro"/>
</dbReference>
<comment type="caution">
    <text evidence="5">The sequence shown here is derived from an EMBL/GenBank/DDBJ whole genome shotgun (WGS) entry which is preliminary data.</text>
</comment>
<reference evidence="5 6" key="1">
    <citation type="submission" date="2019-05" db="EMBL/GenBank/DDBJ databases">
        <title>Draft Whole-Genome sequence of the green sulfur bacterium Prosthecochloris vibrioformis DSM 260.</title>
        <authorList>
            <person name="Meyer T.E."/>
            <person name="Kyndt J.A."/>
        </authorList>
    </citation>
    <scope>NUCLEOTIDE SEQUENCE [LARGE SCALE GENOMIC DNA]</scope>
    <source>
        <strain evidence="5 6">DSM 260</strain>
    </source>
</reference>